<dbReference type="PANTHER" id="PTHR38695">
    <property type="entry name" value="AMINO ACID PERMEASE_ SLC12A DOMAIN-CONTAINING PROTEIN"/>
    <property type="match status" value="1"/>
</dbReference>
<evidence type="ECO:0000313" key="4">
    <source>
        <dbReference type="EMBL" id="MBP2055732.1"/>
    </source>
</evidence>
<reference evidence="3 5" key="1">
    <citation type="submission" date="2016-06" db="EMBL/GenBank/DDBJ databases">
        <title>Complete genome sequence of Streptomyces griseochromogenes ATCC 14511, the Blasticidin S producer.</title>
        <authorList>
            <person name="Wu L."/>
        </authorList>
    </citation>
    <scope>NUCLEOTIDE SEQUENCE [LARGE SCALE GENOMIC DNA]</scope>
    <source>
        <strain evidence="3 5">ATCC 14511</strain>
    </source>
</reference>
<proteinExistence type="predicted"/>
<evidence type="ECO:0000313" key="5">
    <source>
        <dbReference type="Proteomes" id="UP000092659"/>
    </source>
</evidence>
<dbReference type="OrthoDB" id="822427at2"/>
<organism evidence="3 5">
    <name type="scientific">Streptomyces griseochromogenes</name>
    <dbReference type="NCBI Taxonomy" id="68214"/>
    <lineage>
        <taxon>Bacteria</taxon>
        <taxon>Bacillati</taxon>
        <taxon>Actinomycetota</taxon>
        <taxon>Actinomycetes</taxon>
        <taxon>Kitasatosporales</taxon>
        <taxon>Streptomycetaceae</taxon>
        <taxon>Streptomyces</taxon>
    </lineage>
</organism>
<dbReference type="PANTHER" id="PTHR38695:SF1">
    <property type="entry name" value="AMINO ACID PERMEASE_ SLC12A DOMAIN-CONTAINING PROTEIN"/>
    <property type="match status" value="1"/>
</dbReference>
<feature type="region of interest" description="Disordered" evidence="1">
    <location>
        <begin position="1"/>
        <end position="30"/>
    </location>
</feature>
<dbReference type="AlphaFoldDB" id="A0A1B1B0J9"/>
<dbReference type="RefSeq" id="WP_067308225.1">
    <property type="nucleotide sequence ID" value="NZ_CP016279.1"/>
</dbReference>
<dbReference type="Proteomes" id="UP000092659">
    <property type="component" value="Chromosome"/>
</dbReference>
<feature type="domain" description="Luciferase" evidence="2">
    <location>
        <begin position="83"/>
        <end position="146"/>
    </location>
</feature>
<evidence type="ECO:0000313" key="3">
    <source>
        <dbReference type="EMBL" id="ANP52320.1"/>
    </source>
</evidence>
<dbReference type="EMBL" id="CP016279">
    <property type="protein sequence ID" value="ANP52320.1"/>
    <property type="molecule type" value="Genomic_DNA"/>
</dbReference>
<dbReference type="Proteomes" id="UP001519309">
    <property type="component" value="Unassembled WGS sequence"/>
</dbReference>
<reference evidence="4 6" key="2">
    <citation type="submission" date="2021-03" db="EMBL/GenBank/DDBJ databases">
        <title>Genomic Encyclopedia of Type Strains, Phase IV (KMG-IV): sequencing the most valuable type-strain genomes for metagenomic binning, comparative biology and taxonomic classification.</title>
        <authorList>
            <person name="Goeker M."/>
        </authorList>
    </citation>
    <scope>NUCLEOTIDE SEQUENCE [LARGE SCALE GENOMIC DNA]</scope>
    <source>
        <strain evidence="4 6">DSM 40499</strain>
    </source>
</reference>
<dbReference type="STRING" id="68214.AVL59_24725"/>
<dbReference type="EMBL" id="JAGGLP010000033">
    <property type="protein sequence ID" value="MBP2055732.1"/>
    <property type="molecule type" value="Genomic_DNA"/>
</dbReference>
<keyword evidence="6" id="KW-1185">Reference proteome</keyword>
<dbReference type="Pfam" id="PF17648">
    <property type="entry name" value="Luciferase"/>
    <property type="match status" value="1"/>
</dbReference>
<dbReference type="InterPro" id="IPR048273">
    <property type="entry name" value="Luciferase"/>
</dbReference>
<dbReference type="KEGG" id="sgs:AVL59_24725"/>
<evidence type="ECO:0000313" key="6">
    <source>
        <dbReference type="Proteomes" id="UP001519309"/>
    </source>
</evidence>
<protein>
    <submittedName>
        <fullName evidence="4">Phospholipase/carboxylesterase</fullName>
    </submittedName>
</protein>
<dbReference type="InterPro" id="IPR040841">
    <property type="entry name" value="Luciferase_dom"/>
</dbReference>
<sequence>MTFPALPERAGDRPETGPEVPHLQLTQPSPPQIKEALRRWMATALPGTVPGRSEISVPSTWAVFLSDAAPARGARLFLPRGNAEFVHLHADGSLHLALNPDDHAAFLASGWGERHPLYDRGANVVMLYAPRDKAELEVAKKVIAASYQYATGHAPTAGPAAA</sequence>
<name>A0A1B1B0J9_9ACTN</name>
<gene>
    <name evidence="3" type="ORF">AVL59_24725</name>
    <name evidence="4" type="ORF">J2Z21_008748</name>
</gene>
<evidence type="ECO:0000256" key="1">
    <source>
        <dbReference type="SAM" id="MobiDB-lite"/>
    </source>
</evidence>
<accession>A0A1B1B0J9</accession>
<evidence type="ECO:0000259" key="2">
    <source>
        <dbReference type="Pfam" id="PF17648"/>
    </source>
</evidence>